<dbReference type="Proteomes" id="UP000193404">
    <property type="component" value="Chromosome"/>
</dbReference>
<accession>A0A1W6K2N6</accession>
<dbReference type="EMBL" id="CP020477">
    <property type="protein sequence ID" value="ARM76722.1"/>
    <property type="molecule type" value="Genomic_DNA"/>
</dbReference>
<dbReference type="KEGG" id="aman:B6F84_12335"/>
<sequence>MINADIIKTLYELQKSGDLLYDNMQDISNTFLLLRNTFHYSSYPILRTETIGLNRYFITIYSNYILNTSDIYDLFEGSVLFIYRNLLNPYSVNILLSTPLKEHFFTKPLDYLQDYDVIYYYNMDKIYDHFTYPIDYSSFNFEKRKFQIRDTPREYFSFNFDPTKTIESQDLKIIKEKQMYPSYTLKEISKELEIPYLEAKNRVMEHIIPNGIISSYVLTLQKPEFILLIYFEEKDTISYISRIPELYLIYQTRNGYLAHIIGQNKILFKYIEYITRIKRKDQIDLNIIPHNYIKSFPIPENRYIEGKWNFDVEEMIKKAQYLVKKFKK</sequence>
<dbReference type="OrthoDB" id="378776at2157"/>
<reference evidence="1 2" key="1">
    <citation type="submission" date="2017-03" db="EMBL/GenBank/DDBJ databases">
        <title>Sulfur activation and transportation mechanism of thermophilic Archaea Acidianus manzaensis YN-25.</title>
        <authorList>
            <person name="Ma Y."/>
            <person name="Yang Y."/>
            <person name="Xia J."/>
        </authorList>
    </citation>
    <scope>NUCLEOTIDE SEQUENCE [LARGE SCALE GENOMIC DNA]</scope>
    <source>
        <strain evidence="1 2">YN-25</strain>
    </source>
</reference>
<evidence type="ECO:0000313" key="2">
    <source>
        <dbReference type="Proteomes" id="UP000193404"/>
    </source>
</evidence>
<evidence type="ECO:0000313" key="1">
    <source>
        <dbReference type="EMBL" id="ARM76722.1"/>
    </source>
</evidence>
<protein>
    <recommendedName>
        <fullName evidence="3">AsnC family protein</fullName>
    </recommendedName>
</protein>
<evidence type="ECO:0008006" key="3">
    <source>
        <dbReference type="Google" id="ProtNLM"/>
    </source>
</evidence>
<dbReference type="RefSeq" id="WP_148692516.1">
    <property type="nucleotide sequence ID" value="NZ_CP020477.1"/>
</dbReference>
<dbReference type="GeneID" id="41591725"/>
<organism evidence="1 2">
    <name type="scientific">Acidianus manzaensis</name>
    <dbReference type="NCBI Taxonomy" id="282676"/>
    <lineage>
        <taxon>Archaea</taxon>
        <taxon>Thermoproteota</taxon>
        <taxon>Thermoprotei</taxon>
        <taxon>Sulfolobales</taxon>
        <taxon>Sulfolobaceae</taxon>
        <taxon>Acidianus</taxon>
    </lineage>
</organism>
<keyword evidence="2" id="KW-1185">Reference proteome</keyword>
<dbReference type="AlphaFoldDB" id="A0A1W6K2N6"/>
<proteinExistence type="predicted"/>
<name>A0A1W6K2N6_9CREN</name>
<gene>
    <name evidence="1" type="ORF">B6F84_12335</name>
</gene>